<dbReference type="InterPro" id="IPR039661">
    <property type="entry name" value="ELP3"/>
</dbReference>
<dbReference type="SUPFAM" id="SSF102114">
    <property type="entry name" value="Radical SAM enzymes"/>
    <property type="match status" value="1"/>
</dbReference>
<comment type="catalytic activity">
    <reaction evidence="15">
        <text>uridine(34) in tRNA + acetyl-CoA + S-adenosyl-L-methionine + H2O = 5-(carboxymethyl)uridine(34) in tRNA + 5'-deoxyadenosine + L-methionine + CoA + 2 H(+)</text>
        <dbReference type="Rhea" id="RHEA:61020"/>
        <dbReference type="Rhea" id="RHEA-COMP:10407"/>
        <dbReference type="Rhea" id="RHEA-COMP:11727"/>
        <dbReference type="ChEBI" id="CHEBI:15377"/>
        <dbReference type="ChEBI" id="CHEBI:15378"/>
        <dbReference type="ChEBI" id="CHEBI:17319"/>
        <dbReference type="ChEBI" id="CHEBI:57287"/>
        <dbReference type="ChEBI" id="CHEBI:57288"/>
        <dbReference type="ChEBI" id="CHEBI:57844"/>
        <dbReference type="ChEBI" id="CHEBI:59789"/>
        <dbReference type="ChEBI" id="CHEBI:65315"/>
        <dbReference type="ChEBI" id="CHEBI:74882"/>
        <dbReference type="EC" id="2.3.1.311"/>
    </reaction>
    <physiologicalReaction direction="left-to-right" evidence="15">
        <dbReference type="Rhea" id="RHEA:61021"/>
    </physiologicalReaction>
</comment>
<dbReference type="Gene3D" id="3.40.630.30">
    <property type="match status" value="1"/>
</dbReference>
<keyword evidence="13" id="KW-0012">Acyltransferase</keyword>
<dbReference type="InterPro" id="IPR023404">
    <property type="entry name" value="rSAM_horseshoe"/>
</dbReference>
<comment type="cofactor">
    <cofactor evidence="1">
        <name>[4Fe-4S] cluster</name>
        <dbReference type="ChEBI" id="CHEBI:49883"/>
    </cofactor>
</comment>
<dbReference type="InterPro" id="IPR006638">
    <property type="entry name" value="Elp3/MiaA/NifB-like_rSAM"/>
</dbReference>
<keyword evidence="7" id="KW-0949">S-adenosyl-L-methionine</keyword>
<evidence type="ECO:0000313" key="17">
    <source>
        <dbReference type="EMBL" id="OIP82485.1"/>
    </source>
</evidence>
<evidence type="ECO:0000256" key="15">
    <source>
        <dbReference type="ARBA" id="ARBA00047372"/>
    </source>
</evidence>
<evidence type="ECO:0000256" key="14">
    <source>
        <dbReference type="ARBA" id="ARBA00044771"/>
    </source>
</evidence>
<evidence type="ECO:0000256" key="3">
    <source>
        <dbReference type="ARBA" id="ARBA00005494"/>
    </source>
</evidence>
<dbReference type="GO" id="GO:0046872">
    <property type="term" value="F:metal ion binding"/>
    <property type="evidence" value="ECO:0007669"/>
    <property type="project" value="UniProtKB-KW"/>
</dbReference>
<keyword evidence="4" id="KW-0004">4Fe-4S</keyword>
<dbReference type="GO" id="GO:0002926">
    <property type="term" value="P:tRNA wobble base 5-methoxycarbonylmethyl-2-thiouridinylation"/>
    <property type="evidence" value="ECO:0007669"/>
    <property type="project" value="TreeGrafter"/>
</dbReference>
<dbReference type="Gene3D" id="3.80.30.20">
    <property type="entry name" value="tm_1862 like domain"/>
    <property type="match status" value="1"/>
</dbReference>
<dbReference type="EMBL" id="MNZM01000112">
    <property type="protein sequence ID" value="OIP82485.1"/>
    <property type="molecule type" value="Genomic_DNA"/>
</dbReference>
<evidence type="ECO:0000256" key="5">
    <source>
        <dbReference type="ARBA" id="ARBA00022555"/>
    </source>
</evidence>
<dbReference type="InterPro" id="IPR016181">
    <property type="entry name" value="Acyl_CoA_acyltransferase"/>
</dbReference>
<dbReference type="InterPro" id="IPR007197">
    <property type="entry name" value="rSAM"/>
</dbReference>
<evidence type="ECO:0000256" key="9">
    <source>
        <dbReference type="ARBA" id="ARBA00022723"/>
    </source>
</evidence>
<evidence type="ECO:0000256" key="13">
    <source>
        <dbReference type="ARBA" id="ARBA00023315"/>
    </source>
</evidence>
<evidence type="ECO:0000256" key="7">
    <source>
        <dbReference type="ARBA" id="ARBA00022691"/>
    </source>
</evidence>
<dbReference type="GO" id="GO:0033588">
    <property type="term" value="C:elongator holoenzyme complex"/>
    <property type="evidence" value="ECO:0007669"/>
    <property type="project" value="TreeGrafter"/>
</dbReference>
<evidence type="ECO:0000256" key="12">
    <source>
        <dbReference type="ARBA" id="ARBA00023014"/>
    </source>
</evidence>
<comment type="similarity">
    <text evidence="3">Belongs to the ELP3 family.</text>
</comment>
<keyword evidence="10" id="KW-0694">RNA-binding</keyword>
<keyword evidence="12" id="KW-0411">Iron-sulfur</keyword>
<organism evidence="17 18">
    <name type="scientific">Candidatus Roizmanbacteria bacterium CG2_30_33_16</name>
    <dbReference type="NCBI Taxonomy" id="1805340"/>
    <lineage>
        <taxon>Bacteria</taxon>
        <taxon>Candidatus Roizmaniibacteriota</taxon>
    </lineage>
</organism>
<dbReference type="Proteomes" id="UP000183758">
    <property type="component" value="Unassembled WGS sequence"/>
</dbReference>
<evidence type="ECO:0000256" key="8">
    <source>
        <dbReference type="ARBA" id="ARBA00022694"/>
    </source>
</evidence>
<protein>
    <recommendedName>
        <fullName evidence="14">tRNA carboxymethyluridine synthase</fullName>
        <ecNumber evidence="14">2.3.1.311</ecNumber>
    </recommendedName>
</protein>
<evidence type="ECO:0000313" key="18">
    <source>
        <dbReference type="Proteomes" id="UP000183758"/>
    </source>
</evidence>
<dbReference type="SFLD" id="SFLDG01086">
    <property type="entry name" value="elongater_protein-like"/>
    <property type="match status" value="1"/>
</dbReference>
<dbReference type="InterPro" id="IPR032432">
    <property type="entry name" value="Radical_SAM_C"/>
</dbReference>
<dbReference type="SMART" id="SM00729">
    <property type="entry name" value="Elp3"/>
    <property type="match status" value="1"/>
</dbReference>
<sequence>MSKVPDFIKLSQKHQVRSLSGIIPLSLFTKPQGSCPFHCIYCATEKDAPKSYFSDEPAVMRAVRNKYDPYLQTRNRLIQFFLSGHPIDKVDVIIQGGTFSFYSKEYREWFVSEIYRACNEDIKELIVKGVTIYDLGIKRENKKIWSLEKQIKINESASSRAVGLTVETRPDFIDEKECWFLRKLGVTRVEVGVQTLDNKVLKIIKRGHTILSVVKATKLLRDFGFKTTYHLMPGLPGSSVPKDLSNLKKVFNDERFKPDAIKFYPTQIVQGTELLEWYKKGKFIPLNNTDLNKIVTEFKLKIVPRWVRINRLVRDLTKSDVAVETFASNFRQNITVKCPCIRCREIKNRQSTVAVEFRLTEYSAGKGMEYFIEAVDKNDRLYGFVRLRITSVDILEWLRGQKLRGILMSNLKSYGLIRELHVYGPQIEIGKKGNVQHQGIGTKLMEKAEIIAQENKVNYLAVISGVGVREYYRKMGYELKESYMVKYFLVNALKN</sequence>
<evidence type="ECO:0000256" key="6">
    <source>
        <dbReference type="ARBA" id="ARBA00022679"/>
    </source>
</evidence>
<evidence type="ECO:0000256" key="2">
    <source>
        <dbReference type="ARBA" id="ARBA00005217"/>
    </source>
</evidence>
<keyword evidence="6" id="KW-0808">Transferase</keyword>
<dbReference type="PANTHER" id="PTHR11135:SF2">
    <property type="entry name" value="ELONGATOR COMPLEX PROTEIN 3"/>
    <property type="match status" value="1"/>
</dbReference>
<keyword evidence="9" id="KW-0479">Metal-binding</keyword>
<dbReference type="PROSITE" id="PS51918">
    <property type="entry name" value="RADICAL_SAM"/>
    <property type="match status" value="1"/>
</dbReference>
<comment type="caution">
    <text evidence="17">The sequence shown here is derived from an EMBL/GenBank/DDBJ whole genome shotgun (WGS) entry which is preliminary data.</text>
</comment>
<evidence type="ECO:0000259" key="16">
    <source>
        <dbReference type="PROSITE" id="PS51918"/>
    </source>
</evidence>
<dbReference type="GO" id="GO:0051539">
    <property type="term" value="F:4 iron, 4 sulfur cluster binding"/>
    <property type="evidence" value="ECO:0007669"/>
    <property type="project" value="UniProtKB-KW"/>
</dbReference>
<dbReference type="PANTHER" id="PTHR11135">
    <property type="entry name" value="HISTONE ACETYLTRANSFERASE-RELATED"/>
    <property type="match status" value="1"/>
</dbReference>
<dbReference type="EC" id="2.3.1.311" evidence="14"/>
<dbReference type="SUPFAM" id="SSF55729">
    <property type="entry name" value="Acyl-CoA N-acyltransferases (Nat)"/>
    <property type="match status" value="1"/>
</dbReference>
<dbReference type="AlphaFoldDB" id="A0A1J5HB40"/>
<evidence type="ECO:0000256" key="4">
    <source>
        <dbReference type="ARBA" id="ARBA00022485"/>
    </source>
</evidence>
<proteinExistence type="inferred from homology"/>
<comment type="pathway">
    <text evidence="2">tRNA modification.</text>
</comment>
<evidence type="ECO:0000256" key="11">
    <source>
        <dbReference type="ARBA" id="ARBA00023004"/>
    </source>
</evidence>
<keyword evidence="5" id="KW-0820">tRNA-binding</keyword>
<evidence type="ECO:0000256" key="1">
    <source>
        <dbReference type="ARBA" id="ARBA00001966"/>
    </source>
</evidence>
<accession>A0A1J5HB40</accession>
<dbReference type="SFLD" id="SFLDS00029">
    <property type="entry name" value="Radical_SAM"/>
    <property type="match status" value="1"/>
</dbReference>
<keyword evidence="8" id="KW-0819">tRNA processing</keyword>
<evidence type="ECO:0000256" key="10">
    <source>
        <dbReference type="ARBA" id="ARBA00022884"/>
    </source>
</evidence>
<reference evidence="17 18" key="1">
    <citation type="journal article" date="2016" name="Environ. Microbiol.">
        <title>Genomic resolution of a cold subsurface aquifer community provides metabolic insights for novel microbes adapted to high CO concentrations.</title>
        <authorList>
            <person name="Probst A.J."/>
            <person name="Castelle C.J."/>
            <person name="Singh A."/>
            <person name="Brown C.T."/>
            <person name="Anantharaman K."/>
            <person name="Sharon I."/>
            <person name="Hug L.A."/>
            <person name="Burstein D."/>
            <person name="Emerson J.B."/>
            <person name="Thomas B.C."/>
            <person name="Banfield J.F."/>
        </authorList>
    </citation>
    <scope>NUCLEOTIDE SEQUENCE [LARGE SCALE GENOMIC DNA]</scope>
    <source>
        <strain evidence="17">CG2_30_33_16</strain>
    </source>
</reference>
<dbReference type="Pfam" id="PF04055">
    <property type="entry name" value="Radical_SAM"/>
    <property type="match status" value="1"/>
</dbReference>
<dbReference type="GO" id="GO:0000049">
    <property type="term" value="F:tRNA binding"/>
    <property type="evidence" value="ECO:0007669"/>
    <property type="project" value="UniProtKB-KW"/>
</dbReference>
<dbReference type="GO" id="GO:0005737">
    <property type="term" value="C:cytoplasm"/>
    <property type="evidence" value="ECO:0007669"/>
    <property type="project" value="TreeGrafter"/>
</dbReference>
<dbReference type="GO" id="GO:0106261">
    <property type="term" value="F:tRNA uridine(34) acetyltransferase activity"/>
    <property type="evidence" value="ECO:0007669"/>
    <property type="project" value="UniProtKB-EC"/>
</dbReference>
<dbReference type="InterPro" id="IPR058240">
    <property type="entry name" value="rSAM_sf"/>
</dbReference>
<dbReference type="NCBIfam" id="TIGR01211">
    <property type="entry name" value="ELP3"/>
    <property type="match status" value="1"/>
</dbReference>
<feature type="domain" description="Radical SAM core" evidence="16">
    <location>
        <begin position="17"/>
        <end position="319"/>
    </location>
</feature>
<gene>
    <name evidence="17" type="ORF">AUK04_04655</name>
</gene>
<name>A0A1J5HB40_9BACT</name>
<keyword evidence="11" id="KW-0408">Iron</keyword>
<dbReference type="Pfam" id="PF16199">
    <property type="entry name" value="Radical_SAM_C"/>
    <property type="match status" value="1"/>
</dbReference>
<dbReference type="InterPro" id="IPR034687">
    <property type="entry name" value="ELP3-like"/>
</dbReference>